<dbReference type="AlphaFoldDB" id="A0A4Y2NY58"/>
<dbReference type="OrthoDB" id="6118231at2759"/>
<accession>A0A4Y2NY58</accession>
<evidence type="ECO:0000313" key="1">
    <source>
        <dbReference type="EMBL" id="GBN42676.1"/>
    </source>
</evidence>
<organism evidence="1 2">
    <name type="scientific">Araneus ventricosus</name>
    <name type="common">Orbweaver spider</name>
    <name type="synonym">Epeira ventricosa</name>
    <dbReference type="NCBI Taxonomy" id="182803"/>
    <lineage>
        <taxon>Eukaryota</taxon>
        <taxon>Metazoa</taxon>
        <taxon>Ecdysozoa</taxon>
        <taxon>Arthropoda</taxon>
        <taxon>Chelicerata</taxon>
        <taxon>Arachnida</taxon>
        <taxon>Araneae</taxon>
        <taxon>Araneomorphae</taxon>
        <taxon>Entelegynae</taxon>
        <taxon>Araneoidea</taxon>
        <taxon>Araneidae</taxon>
        <taxon>Araneus</taxon>
    </lineage>
</organism>
<gene>
    <name evidence="1" type="ORF">AVEN_162131_1</name>
</gene>
<keyword evidence="2" id="KW-1185">Reference proteome</keyword>
<sequence>MHGHILSCNCVVSGFASMSSFLESCFRSSLHDRFLQISTNSSYPIFSRKREHVSQIYGRMKLVYGEQCLSRCTISRWCQHYEAGRVNINNLPRSGQAHVMTNSATISPMEELIRQNRWITTREIAAELSIRKRTVHHIIHEKLGYGKVCAQ</sequence>
<evidence type="ECO:0008006" key="3">
    <source>
        <dbReference type="Google" id="ProtNLM"/>
    </source>
</evidence>
<dbReference type="InterPro" id="IPR052709">
    <property type="entry name" value="Transposase-MT_Hybrid"/>
</dbReference>
<protein>
    <recommendedName>
        <fullName evidence="3">Mos1 transposase HTH domain-containing protein</fullName>
    </recommendedName>
</protein>
<dbReference type="PANTHER" id="PTHR46060">
    <property type="entry name" value="MARINER MOS1 TRANSPOSASE-LIKE PROTEIN"/>
    <property type="match status" value="1"/>
</dbReference>
<reference evidence="1 2" key="1">
    <citation type="journal article" date="2019" name="Sci. Rep.">
        <title>Orb-weaving spider Araneus ventricosus genome elucidates the spidroin gene catalogue.</title>
        <authorList>
            <person name="Kono N."/>
            <person name="Nakamura H."/>
            <person name="Ohtoshi R."/>
            <person name="Moran D.A.P."/>
            <person name="Shinohara A."/>
            <person name="Yoshida Y."/>
            <person name="Fujiwara M."/>
            <person name="Mori M."/>
            <person name="Tomita M."/>
            <person name="Arakawa K."/>
        </authorList>
    </citation>
    <scope>NUCLEOTIDE SEQUENCE [LARGE SCALE GENOMIC DNA]</scope>
</reference>
<name>A0A4Y2NY58_ARAVE</name>
<proteinExistence type="predicted"/>
<dbReference type="PANTHER" id="PTHR46060:SF1">
    <property type="entry name" value="MARINER MOS1 TRANSPOSASE-LIKE PROTEIN"/>
    <property type="match status" value="1"/>
</dbReference>
<dbReference type="EMBL" id="BGPR01009845">
    <property type="protein sequence ID" value="GBN42676.1"/>
    <property type="molecule type" value="Genomic_DNA"/>
</dbReference>
<evidence type="ECO:0000313" key="2">
    <source>
        <dbReference type="Proteomes" id="UP000499080"/>
    </source>
</evidence>
<dbReference type="Proteomes" id="UP000499080">
    <property type="component" value="Unassembled WGS sequence"/>
</dbReference>
<comment type="caution">
    <text evidence="1">The sequence shown here is derived from an EMBL/GenBank/DDBJ whole genome shotgun (WGS) entry which is preliminary data.</text>
</comment>